<name>K1V8E5_9ZZZZ</name>
<organism evidence="1">
    <name type="scientific">human gut metagenome</name>
    <dbReference type="NCBI Taxonomy" id="408170"/>
    <lineage>
        <taxon>unclassified sequences</taxon>
        <taxon>metagenomes</taxon>
        <taxon>organismal metagenomes</taxon>
    </lineage>
</organism>
<dbReference type="Gene3D" id="3.30.565.10">
    <property type="entry name" value="Histidine kinase-like ATPase, C-terminal domain"/>
    <property type="match status" value="1"/>
</dbReference>
<dbReference type="EMBL" id="AJWY01001101">
    <property type="protein sequence ID" value="EKC80246.1"/>
    <property type="molecule type" value="Genomic_DNA"/>
</dbReference>
<evidence type="ECO:0000313" key="1">
    <source>
        <dbReference type="EMBL" id="EKC80246.1"/>
    </source>
</evidence>
<feature type="non-terminal residue" evidence="1">
    <location>
        <position position="1"/>
    </location>
</feature>
<protein>
    <submittedName>
        <fullName evidence="1">Uncharacterized protein</fullName>
    </submittedName>
</protein>
<sequence>GLNYVLQVINTHGGRISVKSEKGKWSEFTISLPK</sequence>
<dbReference type="SUPFAM" id="SSF55874">
    <property type="entry name" value="ATPase domain of HSP90 chaperone/DNA topoisomerase II/histidine kinase"/>
    <property type="match status" value="1"/>
</dbReference>
<gene>
    <name evidence="1" type="ORF">LEA_01585</name>
</gene>
<dbReference type="InterPro" id="IPR036890">
    <property type="entry name" value="HATPase_C_sf"/>
</dbReference>
<accession>K1V8E5</accession>
<proteinExistence type="predicted"/>
<comment type="caution">
    <text evidence="1">The sequence shown here is derived from an EMBL/GenBank/DDBJ whole genome shotgun (WGS) entry which is preliminary data.</text>
</comment>
<reference evidence="1" key="1">
    <citation type="journal article" date="2013" name="Environ. Microbiol.">
        <title>Microbiota from the distal guts of lean and obese adolescents exhibit partial functional redundancy besides clear differences in community structure.</title>
        <authorList>
            <person name="Ferrer M."/>
            <person name="Ruiz A."/>
            <person name="Lanza F."/>
            <person name="Haange S.B."/>
            <person name="Oberbach A."/>
            <person name="Till H."/>
            <person name="Bargiela R."/>
            <person name="Campoy C."/>
            <person name="Segura M.T."/>
            <person name="Richter M."/>
            <person name="von Bergen M."/>
            <person name="Seifert J."/>
            <person name="Suarez A."/>
        </authorList>
    </citation>
    <scope>NUCLEOTIDE SEQUENCE</scope>
</reference>
<dbReference type="AlphaFoldDB" id="K1V8E5"/>